<evidence type="ECO:0000256" key="2">
    <source>
        <dbReference type="ARBA" id="ARBA00022475"/>
    </source>
</evidence>
<dbReference type="PANTHER" id="PTHR30572">
    <property type="entry name" value="MEMBRANE COMPONENT OF TRANSPORTER-RELATED"/>
    <property type="match status" value="1"/>
</dbReference>
<dbReference type="InterPro" id="IPR025857">
    <property type="entry name" value="MacB_PCD"/>
</dbReference>
<evidence type="ECO:0000313" key="10">
    <source>
        <dbReference type="EMBL" id="XDQ78267.1"/>
    </source>
</evidence>
<dbReference type="GO" id="GO:0005886">
    <property type="term" value="C:plasma membrane"/>
    <property type="evidence" value="ECO:0007669"/>
    <property type="project" value="UniProtKB-SubCell"/>
</dbReference>
<dbReference type="GO" id="GO:0022857">
    <property type="term" value="F:transmembrane transporter activity"/>
    <property type="evidence" value="ECO:0007669"/>
    <property type="project" value="TreeGrafter"/>
</dbReference>
<dbReference type="AlphaFoldDB" id="A0AB39TCX4"/>
<evidence type="ECO:0000256" key="3">
    <source>
        <dbReference type="ARBA" id="ARBA00022692"/>
    </source>
</evidence>
<comment type="subcellular location">
    <subcellularLocation>
        <location evidence="1">Cell membrane</location>
        <topology evidence="1">Multi-pass membrane protein</topology>
    </subcellularLocation>
</comment>
<dbReference type="InterPro" id="IPR003838">
    <property type="entry name" value="ABC3_permease_C"/>
</dbReference>
<gene>
    <name evidence="10" type="ORF">AB2U05_07140</name>
</gene>
<evidence type="ECO:0000256" key="4">
    <source>
        <dbReference type="ARBA" id="ARBA00022989"/>
    </source>
</evidence>
<dbReference type="EMBL" id="CP163445">
    <property type="protein sequence ID" value="XDQ78267.1"/>
    <property type="molecule type" value="Genomic_DNA"/>
</dbReference>
<keyword evidence="3 7" id="KW-0812">Transmembrane</keyword>
<feature type="transmembrane region" description="Helical" evidence="7">
    <location>
        <begin position="320"/>
        <end position="350"/>
    </location>
</feature>
<evidence type="ECO:0000259" key="9">
    <source>
        <dbReference type="Pfam" id="PF12704"/>
    </source>
</evidence>
<evidence type="ECO:0000256" key="6">
    <source>
        <dbReference type="ARBA" id="ARBA00038076"/>
    </source>
</evidence>
<evidence type="ECO:0000256" key="7">
    <source>
        <dbReference type="SAM" id="Phobius"/>
    </source>
</evidence>
<proteinExistence type="inferred from homology"/>
<sequence length="403" mass="41483">MWRARLLADAGRDLRAHRLRTFLSALGLFVGVLAVVAVTAIGAVVEDVFVANAEQHDGRRATVGVSLPLSAVNATVPGIVDVLEHRVRAAGGDYALVAAVQAQVSADAAATRATAADGFRPQRISLVAGDLAAIRRLPVLDGRWADWRRPSLPGGIVVNQAGRDAYGGVGTELSVQPSPLFAPYPQRIVAVIADGLSAPELYLPLATAAYLQPGVLPADTTVTVQVHAARTGEAVLRQDLGDVLADLGVDGSGIEIRRLDTVDGLLSSVRRTRTMFGLVAAVLLAIAALGLLNIGLATVRERHRELTIRRALGSTRARMFALVLLSSLAAGLLAALAAIGVGAATVAVVIPRFLDPAEAISPPGFPVGSALLGLAAALAASLAGGLAPAIAAARVDMAHVLRE</sequence>
<reference evidence="10" key="1">
    <citation type="submission" date="2024-07" db="EMBL/GenBank/DDBJ databases">
        <authorList>
            <person name="Yu S.T."/>
        </authorList>
    </citation>
    <scope>NUCLEOTIDE SEQUENCE</scope>
    <source>
        <strain evidence="10">Y1</strain>
    </source>
</reference>
<keyword evidence="4 7" id="KW-1133">Transmembrane helix</keyword>
<evidence type="ECO:0000256" key="1">
    <source>
        <dbReference type="ARBA" id="ARBA00004651"/>
    </source>
</evidence>
<dbReference type="InterPro" id="IPR050250">
    <property type="entry name" value="Macrolide_Exporter_MacB"/>
</dbReference>
<keyword evidence="2" id="KW-1003">Cell membrane</keyword>
<feature type="transmembrane region" description="Helical" evidence="7">
    <location>
        <begin position="21"/>
        <end position="45"/>
    </location>
</feature>
<evidence type="ECO:0000259" key="8">
    <source>
        <dbReference type="Pfam" id="PF02687"/>
    </source>
</evidence>
<dbReference type="Pfam" id="PF12704">
    <property type="entry name" value="MacB_PCD"/>
    <property type="match status" value="1"/>
</dbReference>
<feature type="domain" description="ABC3 transporter permease C-terminal" evidence="8">
    <location>
        <begin position="278"/>
        <end position="394"/>
    </location>
</feature>
<feature type="transmembrane region" description="Helical" evidence="7">
    <location>
        <begin position="275"/>
        <end position="299"/>
    </location>
</feature>
<name>A0AB39TCX4_9ACTN</name>
<evidence type="ECO:0000256" key="5">
    <source>
        <dbReference type="ARBA" id="ARBA00023136"/>
    </source>
</evidence>
<feature type="transmembrane region" description="Helical" evidence="7">
    <location>
        <begin position="370"/>
        <end position="393"/>
    </location>
</feature>
<protein>
    <submittedName>
        <fullName evidence="10">ABC transporter permease</fullName>
    </submittedName>
</protein>
<dbReference type="PANTHER" id="PTHR30572:SF4">
    <property type="entry name" value="ABC TRANSPORTER PERMEASE YTRF"/>
    <property type="match status" value="1"/>
</dbReference>
<accession>A0AB39TCX4</accession>
<feature type="domain" description="MacB-like periplasmic core" evidence="9">
    <location>
        <begin position="21"/>
        <end position="235"/>
    </location>
</feature>
<organism evidence="10">
    <name type="scientific">Streptomyces sp. Y1</name>
    <dbReference type="NCBI Taxonomy" id="3238634"/>
    <lineage>
        <taxon>Bacteria</taxon>
        <taxon>Bacillati</taxon>
        <taxon>Actinomycetota</taxon>
        <taxon>Actinomycetes</taxon>
        <taxon>Kitasatosporales</taxon>
        <taxon>Streptomycetaceae</taxon>
        <taxon>Streptomyces</taxon>
    </lineage>
</organism>
<comment type="similarity">
    <text evidence="6">Belongs to the ABC-4 integral membrane protein family.</text>
</comment>
<dbReference type="Pfam" id="PF02687">
    <property type="entry name" value="FtsX"/>
    <property type="match status" value="1"/>
</dbReference>
<dbReference type="RefSeq" id="WP_369182769.1">
    <property type="nucleotide sequence ID" value="NZ_CP163445.1"/>
</dbReference>
<keyword evidence="5 7" id="KW-0472">Membrane</keyword>